<dbReference type="InterPro" id="IPR029058">
    <property type="entry name" value="AB_hydrolase_fold"/>
</dbReference>
<proteinExistence type="predicted"/>
<reference evidence="4 5" key="1">
    <citation type="journal article" date="2013" name="Antonie Van Leeuwenhoek">
        <title>Dongia rigui sp. nov., isolated from freshwater of a large wetland in Korea.</title>
        <authorList>
            <person name="Baik K.S."/>
            <person name="Hwang Y.M."/>
            <person name="Choi J.S."/>
            <person name="Kwon J."/>
            <person name="Seong C.N."/>
        </authorList>
    </citation>
    <scope>NUCLEOTIDE SEQUENCE [LARGE SCALE GENOMIC DNA]</scope>
    <source>
        <strain evidence="4 5">04SU4-P</strain>
    </source>
</reference>
<dbReference type="PANTHER" id="PTHR43798">
    <property type="entry name" value="MONOACYLGLYCEROL LIPASE"/>
    <property type="match status" value="1"/>
</dbReference>
<dbReference type="Pfam" id="PF00561">
    <property type="entry name" value="Abhydrolase_1"/>
    <property type="match status" value="1"/>
</dbReference>
<dbReference type="PANTHER" id="PTHR43798:SF27">
    <property type="entry name" value="HYDROLASE ALPHA_BETA HYDROLASE FOLD FAMILY"/>
    <property type="match status" value="1"/>
</dbReference>
<feature type="region of interest" description="Disordered" evidence="1">
    <location>
        <begin position="498"/>
        <end position="517"/>
    </location>
</feature>
<evidence type="ECO:0000313" key="4">
    <source>
        <dbReference type="EMBL" id="MDY0871163.1"/>
    </source>
</evidence>
<dbReference type="InterPro" id="IPR050266">
    <property type="entry name" value="AB_hydrolase_sf"/>
</dbReference>
<evidence type="ECO:0000313" key="5">
    <source>
        <dbReference type="Proteomes" id="UP001271769"/>
    </source>
</evidence>
<feature type="signal peptide" evidence="2">
    <location>
        <begin position="1"/>
        <end position="24"/>
    </location>
</feature>
<dbReference type="InterPro" id="IPR000073">
    <property type="entry name" value="AB_hydrolase_1"/>
</dbReference>
<name>A0ABU5DV16_9PROT</name>
<feature type="chain" id="PRO_5045332602" evidence="2">
    <location>
        <begin position="25"/>
        <end position="517"/>
    </location>
</feature>
<dbReference type="RefSeq" id="WP_320499529.1">
    <property type="nucleotide sequence ID" value="NZ_JAXCLX010000001.1"/>
</dbReference>
<dbReference type="Gene3D" id="3.40.50.1820">
    <property type="entry name" value="alpha/beta hydrolase"/>
    <property type="match status" value="1"/>
</dbReference>
<accession>A0ABU5DV16</accession>
<evidence type="ECO:0000259" key="3">
    <source>
        <dbReference type="Pfam" id="PF00561"/>
    </source>
</evidence>
<comment type="caution">
    <text evidence="4">The sequence shown here is derived from an EMBL/GenBank/DDBJ whole genome shotgun (WGS) entry which is preliminary data.</text>
</comment>
<sequence length="517" mass="56770">MQNVVWFLRIVCPCLFGIAAAPMAAAEAPHLAKADCWFDAPKERTVDCYRLTVPETRASDVSVGPGKRLGLPVVVIRASETGEEARPDPVIYLAGGPGDGAWLDRERIGWWWDFVASTDWTKKRDLILFDQRGSGLVDPRIDCPEIEKIAIDVLATTDDVAATAMQSQAAAACGKRLLAEGFNPGAYTSHDGAADLHDIFTALNVPAWNVYGLSYGTRLALEYMRQYPGDIRSVLLDSVLPPEAQFLEDDAATTDRAFRMIFAACARQPDCDGAYGNLEKRLTALVQRLDAQPLVLERPSPEGGGQIKVAVNGALLISRLFNLLYNRADIESVPQLIDVYDRDRRDEIERDIDSFIADYIGRADFGDAMFMSVHCQEEVPFNDMAKAVAAYRRYPLLTGLAAGGEAGSFAATCATWRQTLPPQPLRQTDTEPVVSDLPTLVFSGLFDPVTPPVYGRMAASHLVNGFYLEFDGYGHDLIGNDPCANALYEKFLDDPQSPPRDSCLGRETPPDFLLPLK</sequence>
<evidence type="ECO:0000256" key="2">
    <source>
        <dbReference type="SAM" id="SignalP"/>
    </source>
</evidence>
<dbReference type="EMBL" id="JAXCLX010000001">
    <property type="protein sequence ID" value="MDY0871163.1"/>
    <property type="molecule type" value="Genomic_DNA"/>
</dbReference>
<dbReference type="SUPFAM" id="SSF53474">
    <property type="entry name" value="alpha/beta-Hydrolases"/>
    <property type="match status" value="1"/>
</dbReference>
<feature type="domain" description="AB hydrolase-1" evidence="3">
    <location>
        <begin position="89"/>
        <end position="478"/>
    </location>
</feature>
<gene>
    <name evidence="4" type="ORF">SMD31_04500</name>
</gene>
<keyword evidence="5" id="KW-1185">Reference proteome</keyword>
<organism evidence="4 5">
    <name type="scientific">Dongia rigui</name>
    <dbReference type="NCBI Taxonomy" id="940149"/>
    <lineage>
        <taxon>Bacteria</taxon>
        <taxon>Pseudomonadati</taxon>
        <taxon>Pseudomonadota</taxon>
        <taxon>Alphaproteobacteria</taxon>
        <taxon>Rhodospirillales</taxon>
        <taxon>Dongiaceae</taxon>
        <taxon>Dongia</taxon>
    </lineage>
</organism>
<keyword evidence="2" id="KW-0732">Signal</keyword>
<dbReference type="GO" id="GO:0016787">
    <property type="term" value="F:hydrolase activity"/>
    <property type="evidence" value="ECO:0007669"/>
    <property type="project" value="UniProtKB-KW"/>
</dbReference>
<protein>
    <submittedName>
        <fullName evidence="4">Alpha/beta fold hydrolase</fullName>
    </submittedName>
</protein>
<keyword evidence="4" id="KW-0378">Hydrolase</keyword>
<dbReference type="Proteomes" id="UP001271769">
    <property type="component" value="Unassembled WGS sequence"/>
</dbReference>
<evidence type="ECO:0000256" key="1">
    <source>
        <dbReference type="SAM" id="MobiDB-lite"/>
    </source>
</evidence>